<feature type="domain" description="HTH tetR-type" evidence="3">
    <location>
        <begin position="15"/>
        <end position="75"/>
    </location>
</feature>
<evidence type="ECO:0000256" key="2">
    <source>
        <dbReference type="PROSITE-ProRule" id="PRU00335"/>
    </source>
</evidence>
<dbReference type="InterPro" id="IPR001647">
    <property type="entry name" value="HTH_TetR"/>
</dbReference>
<dbReference type="InterPro" id="IPR050624">
    <property type="entry name" value="HTH-type_Tx_Regulator"/>
</dbReference>
<sequence>MTERKQGRRSAQAAEETKLLIIKTAAEMFCELGYERVSLRNISERAGVSHSLIRHHFGSKEKIWHSISDCLHAYFLSYMYKLLEEIPAELPSNVILYRFSTMLLAQQLVHPEPIQLIADGMRQGDVLIDYFFDSNGELERFVTELVDSCNEGFPTTPVKVWEIKWQMLMFAHGAASMKPFLIETWRGENASHEQCLLNHWELFNRNMASLLNVEADQMLHPSDLKEILIELPCEWGCGV</sequence>
<feature type="DNA-binding region" description="H-T-H motif" evidence="2">
    <location>
        <begin position="38"/>
        <end position="57"/>
    </location>
</feature>
<organism evidence="4 5">
    <name type="scientific">Photobacterium rosenbergii</name>
    <dbReference type="NCBI Taxonomy" id="294936"/>
    <lineage>
        <taxon>Bacteria</taxon>
        <taxon>Pseudomonadati</taxon>
        <taxon>Pseudomonadota</taxon>
        <taxon>Gammaproteobacteria</taxon>
        <taxon>Vibrionales</taxon>
        <taxon>Vibrionaceae</taxon>
        <taxon>Photobacterium</taxon>
    </lineage>
</organism>
<gene>
    <name evidence="4" type="ORF">C9J01_14155</name>
</gene>
<name>A0A2T3NDW8_9GAMM</name>
<dbReference type="Proteomes" id="UP000241346">
    <property type="component" value="Unassembled WGS sequence"/>
</dbReference>
<dbReference type="PROSITE" id="PS50977">
    <property type="entry name" value="HTH_TETR_2"/>
    <property type="match status" value="1"/>
</dbReference>
<accession>A0A2T3NDW8</accession>
<dbReference type="PANTHER" id="PTHR43479:SF12">
    <property type="entry name" value="TRANSCRIPTIONAL REGULATORY PROTEIN"/>
    <property type="match status" value="1"/>
</dbReference>
<dbReference type="Gene3D" id="1.10.357.10">
    <property type="entry name" value="Tetracycline Repressor, domain 2"/>
    <property type="match status" value="1"/>
</dbReference>
<dbReference type="PANTHER" id="PTHR43479">
    <property type="entry name" value="ACREF/ENVCD OPERON REPRESSOR-RELATED"/>
    <property type="match status" value="1"/>
</dbReference>
<dbReference type="AlphaFoldDB" id="A0A2T3NDW8"/>
<evidence type="ECO:0000256" key="1">
    <source>
        <dbReference type="ARBA" id="ARBA00023125"/>
    </source>
</evidence>
<dbReference type="RefSeq" id="WP_107298878.1">
    <property type="nucleotide sequence ID" value="NZ_PYMB01000005.1"/>
</dbReference>
<keyword evidence="1 2" id="KW-0238">DNA-binding</keyword>
<dbReference type="PRINTS" id="PR00455">
    <property type="entry name" value="HTHTETR"/>
</dbReference>
<dbReference type="InterPro" id="IPR009057">
    <property type="entry name" value="Homeodomain-like_sf"/>
</dbReference>
<dbReference type="EMBL" id="PYMB01000005">
    <property type="protein sequence ID" value="PSW12388.1"/>
    <property type="molecule type" value="Genomic_DNA"/>
</dbReference>
<evidence type="ECO:0000313" key="5">
    <source>
        <dbReference type="Proteomes" id="UP000241346"/>
    </source>
</evidence>
<comment type="caution">
    <text evidence="4">The sequence shown here is derived from an EMBL/GenBank/DDBJ whole genome shotgun (WGS) entry which is preliminary data.</text>
</comment>
<dbReference type="Pfam" id="PF00440">
    <property type="entry name" value="TetR_N"/>
    <property type="match status" value="1"/>
</dbReference>
<dbReference type="SUPFAM" id="SSF46689">
    <property type="entry name" value="Homeodomain-like"/>
    <property type="match status" value="1"/>
</dbReference>
<reference evidence="4 5" key="1">
    <citation type="submission" date="2018-03" db="EMBL/GenBank/DDBJ databases">
        <title>Whole genome sequencing of Histamine producing bacteria.</title>
        <authorList>
            <person name="Butler K."/>
        </authorList>
    </citation>
    <scope>NUCLEOTIDE SEQUENCE [LARGE SCALE GENOMIC DNA]</scope>
    <source>
        <strain evidence="4 5">DSM 19138</strain>
    </source>
</reference>
<proteinExistence type="predicted"/>
<protein>
    <submittedName>
        <fullName evidence="4">TetR family transcriptional regulator</fullName>
    </submittedName>
</protein>
<dbReference type="GO" id="GO:0003677">
    <property type="term" value="F:DNA binding"/>
    <property type="evidence" value="ECO:0007669"/>
    <property type="project" value="UniProtKB-UniRule"/>
</dbReference>
<dbReference type="OrthoDB" id="9151800at2"/>
<evidence type="ECO:0000313" key="4">
    <source>
        <dbReference type="EMBL" id="PSW12388.1"/>
    </source>
</evidence>
<evidence type="ECO:0000259" key="3">
    <source>
        <dbReference type="PROSITE" id="PS50977"/>
    </source>
</evidence>